<dbReference type="RefSeq" id="WP_112836598.1">
    <property type="nucleotide sequence ID" value="NZ_AP018946.1"/>
</dbReference>
<evidence type="ECO:0000313" key="4">
    <source>
        <dbReference type="Proteomes" id="UP000255129"/>
    </source>
</evidence>
<dbReference type="PRINTS" id="PR00081">
    <property type="entry name" value="GDHRDH"/>
</dbReference>
<keyword evidence="2 3" id="KW-0560">Oxidoreductase</keyword>
<dbReference type="Proteomes" id="UP000255129">
    <property type="component" value="Unassembled WGS sequence"/>
</dbReference>
<organism evidence="3 4">
    <name type="scientific">Providencia rustigianii</name>
    <dbReference type="NCBI Taxonomy" id="158850"/>
    <lineage>
        <taxon>Bacteria</taxon>
        <taxon>Pseudomonadati</taxon>
        <taxon>Pseudomonadota</taxon>
        <taxon>Gammaproteobacteria</taxon>
        <taxon>Enterobacterales</taxon>
        <taxon>Morganellaceae</taxon>
        <taxon>Providencia</taxon>
    </lineage>
</organism>
<gene>
    <name evidence="3" type="primary">rbtD</name>
    <name evidence="3" type="ORF">NCTC12026_01676</name>
</gene>
<proteinExistence type="inferred from homology"/>
<dbReference type="InterPro" id="IPR036291">
    <property type="entry name" value="NAD(P)-bd_dom_sf"/>
</dbReference>
<dbReference type="InterPro" id="IPR020904">
    <property type="entry name" value="Sc_DH/Rdtase_CS"/>
</dbReference>
<dbReference type="Gene3D" id="3.40.50.720">
    <property type="entry name" value="NAD(P)-binding Rossmann-like Domain"/>
    <property type="match status" value="1"/>
</dbReference>
<name>A0A379G2Q0_9GAMM</name>
<dbReference type="EC" id="1.1.1.56" evidence="3"/>
<dbReference type="PROSITE" id="PS00061">
    <property type="entry name" value="ADH_SHORT"/>
    <property type="match status" value="1"/>
</dbReference>
<dbReference type="Pfam" id="PF00106">
    <property type="entry name" value="adh_short"/>
    <property type="match status" value="1"/>
</dbReference>
<dbReference type="EMBL" id="UGUA01000002">
    <property type="protein sequence ID" value="SUC35290.1"/>
    <property type="molecule type" value="Genomic_DNA"/>
</dbReference>
<dbReference type="SUPFAM" id="SSF51735">
    <property type="entry name" value="NAD(P)-binding Rossmann-fold domains"/>
    <property type="match status" value="1"/>
</dbReference>
<dbReference type="PANTHER" id="PTHR43669:SF3">
    <property type="entry name" value="ALCOHOL DEHYDROGENASE, PUTATIVE (AFU_ORTHOLOGUE AFUA_3G03445)-RELATED"/>
    <property type="match status" value="1"/>
</dbReference>
<protein>
    <submittedName>
        <fullName evidence="3">Ribitol 2-dehydrogenase</fullName>
        <ecNumber evidence="3">1.1.1.56</ecNumber>
    </submittedName>
</protein>
<dbReference type="OrthoDB" id="9810734at2"/>
<dbReference type="PANTHER" id="PTHR43669">
    <property type="entry name" value="5-KETO-D-GLUCONATE 5-REDUCTASE"/>
    <property type="match status" value="1"/>
</dbReference>
<dbReference type="InterPro" id="IPR002347">
    <property type="entry name" value="SDR_fam"/>
</dbReference>
<evidence type="ECO:0000256" key="1">
    <source>
        <dbReference type="ARBA" id="ARBA00006484"/>
    </source>
</evidence>
<evidence type="ECO:0000313" key="3">
    <source>
        <dbReference type="EMBL" id="SUC35290.1"/>
    </source>
</evidence>
<reference evidence="3 4" key="1">
    <citation type="submission" date="2018-06" db="EMBL/GenBank/DDBJ databases">
        <authorList>
            <consortium name="Pathogen Informatics"/>
            <person name="Doyle S."/>
        </authorList>
    </citation>
    <scope>NUCLEOTIDE SEQUENCE [LARGE SCALE GENOMIC DNA]</scope>
    <source>
        <strain evidence="3 4">NCTC12026</strain>
    </source>
</reference>
<comment type="similarity">
    <text evidence="1">Belongs to the short-chain dehydrogenases/reductases (SDR) family.</text>
</comment>
<dbReference type="CDD" id="cd05233">
    <property type="entry name" value="SDR_c"/>
    <property type="match status" value="1"/>
</dbReference>
<dbReference type="AlphaFoldDB" id="A0A379G2Q0"/>
<evidence type="ECO:0000256" key="2">
    <source>
        <dbReference type="ARBA" id="ARBA00023002"/>
    </source>
</evidence>
<sequence>MAILLENKVAAITGAASGIGLECARTLINAGATVVLIDRDENKLNHAVAELGQNAISLVIDLMDPIQVNGILDAILEKTGRLDIFHANAGAHIGGAIAEGDPDIWDRILNLNINATFRCIRTVLPYFIERKSGDILFTSSIAGVIPMDWEPIYSASKFAVQTFVHATRRQVAQHGIRVGAILPGPVVTAALDSWSKEKIDAELASGNIMLPIEVAEAALFMLTRPRYITIRDLVILPNAIDL</sequence>
<dbReference type="GO" id="GO:0050255">
    <property type="term" value="F:ribitol 2-dehydrogenase (NAD+) activity"/>
    <property type="evidence" value="ECO:0007669"/>
    <property type="project" value="UniProtKB-EC"/>
</dbReference>
<dbReference type="FunFam" id="3.40.50.720:FF:000084">
    <property type="entry name" value="Short-chain dehydrogenase reductase"/>
    <property type="match status" value="1"/>
</dbReference>
<accession>A0A379G2Q0</accession>